<evidence type="ECO:0000313" key="2">
    <source>
        <dbReference type="Proteomes" id="UP001500897"/>
    </source>
</evidence>
<dbReference type="Proteomes" id="UP001500897">
    <property type="component" value="Unassembled WGS sequence"/>
</dbReference>
<proteinExistence type="predicted"/>
<keyword evidence="2" id="KW-1185">Reference proteome</keyword>
<evidence type="ECO:0000313" key="1">
    <source>
        <dbReference type="EMBL" id="GAA2125156.1"/>
    </source>
</evidence>
<comment type="caution">
    <text evidence="1">The sequence shown here is derived from an EMBL/GenBank/DDBJ whole genome shotgun (WGS) entry which is preliminary data.</text>
</comment>
<protein>
    <submittedName>
        <fullName evidence="1">TnsA-like heteromeric transposase endonuclease subunit</fullName>
    </submittedName>
</protein>
<dbReference type="InterPro" id="IPR048000">
    <property type="entry name" value="TnsA-like"/>
</dbReference>
<gene>
    <name evidence="1" type="ORF">GCM10009759_77130</name>
</gene>
<dbReference type="RefSeq" id="WP_344559242.1">
    <property type="nucleotide sequence ID" value="NZ_BAAANS010000107.1"/>
</dbReference>
<organism evidence="1 2">
    <name type="scientific">Kitasatospora saccharophila</name>
    <dbReference type="NCBI Taxonomy" id="407973"/>
    <lineage>
        <taxon>Bacteria</taxon>
        <taxon>Bacillati</taxon>
        <taxon>Actinomycetota</taxon>
        <taxon>Actinomycetes</taxon>
        <taxon>Kitasatosporales</taxon>
        <taxon>Streptomycetaceae</taxon>
        <taxon>Kitasatospora</taxon>
    </lineage>
</organism>
<dbReference type="NCBIfam" id="NF033179">
    <property type="entry name" value="TnsA_like_Actin"/>
    <property type="match status" value="1"/>
</dbReference>
<dbReference type="EMBL" id="BAAANS010000107">
    <property type="protein sequence ID" value="GAA2125156.1"/>
    <property type="molecule type" value="Genomic_DNA"/>
</dbReference>
<accession>A0ABN2YDE4</accession>
<name>A0ABN2YDE4_9ACTN</name>
<sequence>MAVLSSQPVRRFTWLPRQLHRPGLEFLVSTGRMHGFESLEERSLLLALDFVGVTEVLPQPFRLDFEHVGGRSVHVPDFLAVMPDGGRWVLDVRPANLIRDDDLVKFAATREAAASAGWRYSVVAGWRRHVLSVVDALSARRRQRSDRLGLQPLLLERAAKGPLRFGDLVDSTPWPLPARAEAVHLLWHRRLGVDLGRPLGDDSLVWAGGGSAAAGDGS</sequence>
<reference evidence="1 2" key="1">
    <citation type="journal article" date="2019" name="Int. J. Syst. Evol. Microbiol.">
        <title>The Global Catalogue of Microorganisms (GCM) 10K type strain sequencing project: providing services to taxonomists for standard genome sequencing and annotation.</title>
        <authorList>
            <consortium name="The Broad Institute Genomics Platform"/>
            <consortium name="The Broad Institute Genome Sequencing Center for Infectious Disease"/>
            <person name="Wu L."/>
            <person name="Ma J."/>
        </authorList>
    </citation>
    <scope>NUCLEOTIDE SEQUENCE [LARGE SCALE GENOMIC DNA]</scope>
    <source>
        <strain evidence="1 2">JCM 14559</strain>
    </source>
</reference>